<comment type="catalytic activity">
    <reaction evidence="15">
        <text>L-threonyl-[protein] + ATP = O-phospho-L-threonyl-[protein] + ADP + H(+)</text>
        <dbReference type="Rhea" id="RHEA:46608"/>
        <dbReference type="Rhea" id="RHEA-COMP:11060"/>
        <dbReference type="Rhea" id="RHEA-COMP:11605"/>
        <dbReference type="ChEBI" id="CHEBI:15378"/>
        <dbReference type="ChEBI" id="CHEBI:30013"/>
        <dbReference type="ChEBI" id="CHEBI:30616"/>
        <dbReference type="ChEBI" id="CHEBI:61977"/>
        <dbReference type="ChEBI" id="CHEBI:456216"/>
        <dbReference type="EC" id="2.7.11.24"/>
    </reaction>
</comment>
<name>A0AA47N5V6_MERPO</name>
<comment type="catalytic activity">
    <reaction evidence="18">
        <text>L-seryl-[protein] + ATP = O-phospho-L-seryl-[protein] + ADP + H(+)</text>
        <dbReference type="Rhea" id="RHEA:17989"/>
        <dbReference type="Rhea" id="RHEA-COMP:9863"/>
        <dbReference type="Rhea" id="RHEA-COMP:11604"/>
        <dbReference type="ChEBI" id="CHEBI:15378"/>
        <dbReference type="ChEBI" id="CHEBI:29999"/>
        <dbReference type="ChEBI" id="CHEBI:30616"/>
        <dbReference type="ChEBI" id="CHEBI:83421"/>
        <dbReference type="ChEBI" id="CHEBI:456216"/>
        <dbReference type="EC" id="2.7.11.22"/>
    </reaction>
</comment>
<comment type="catalytic activity">
    <reaction evidence="17">
        <text>L-seryl-[protein] + ATP = O-phospho-L-seryl-[protein] + ADP + H(+)</text>
        <dbReference type="Rhea" id="RHEA:17989"/>
        <dbReference type="Rhea" id="RHEA-COMP:9863"/>
        <dbReference type="Rhea" id="RHEA-COMP:11604"/>
        <dbReference type="ChEBI" id="CHEBI:15378"/>
        <dbReference type="ChEBI" id="CHEBI:29999"/>
        <dbReference type="ChEBI" id="CHEBI:30616"/>
        <dbReference type="ChEBI" id="CHEBI:83421"/>
        <dbReference type="ChEBI" id="CHEBI:456216"/>
        <dbReference type="EC" id="2.7.11.24"/>
    </reaction>
</comment>
<evidence type="ECO:0000256" key="8">
    <source>
        <dbReference type="ARBA" id="ARBA00022527"/>
    </source>
</evidence>
<sequence>MELYETLGIMGEGSYGRVLKCRQRATGRLVAVKKFRDSDHDPGVRKTVQREIHILKGHRHDNLVMLLEAWRRRRRWFLVFEFVERTVLDDLEVNPSGLEPGLAQQYLYQILSALAFCHHNNVIHRDIKPENVLVSRGGVVKLCDFGFARHVATPPGGRGGYTNYVATRWYRAPELLVGDSHYGKPVDVWAVGCVYVEMLTGHILFPGDSDLDQLYRLIRCFGCFTERQQQMFYRNPAFSGLRFPQCALREPLEHIDPKITHTVLQLVQMNPELRAQTSELLLHPTFVEELRCRIQEEQEDRSVLPRRSFSQVDRTEREEGRRRGPYQDLGEVAEVEGGEEKMRVKLKKRLNPKPSRPSQDSAGLLPPTTGPNPRAARPGEKAGLGTSRPRVSGSRKDLDLSRPVTALVPRSDLLPSISKTRRTCIPQHRKQLFTGSRLLVTPAKDCLEFPGTPGRLKSLRTSELDTIQKPDVGSTRKVSQTSSDK</sequence>
<comment type="similarity">
    <text evidence="3">Belongs to the protein kinase superfamily. CMGC Ser/Thr protein kinase family. CDC2/CDKX subfamily.</text>
</comment>
<evidence type="ECO:0000256" key="17">
    <source>
        <dbReference type="ARBA" id="ARBA00048312"/>
    </source>
</evidence>
<dbReference type="PROSITE" id="PS00108">
    <property type="entry name" value="PROTEIN_KINASE_ST"/>
    <property type="match status" value="1"/>
</dbReference>
<dbReference type="EC" id="2.7.11.24" evidence="5"/>
<dbReference type="Pfam" id="PF00069">
    <property type="entry name" value="Pkinase"/>
    <property type="match status" value="1"/>
</dbReference>
<comment type="similarity">
    <text evidence="4">Belongs to the protein kinase superfamily. CMGC Ser/Thr protein kinase family. MAP kinase subfamily.</text>
</comment>
<comment type="catalytic activity">
    <reaction evidence="16">
        <text>L-threonyl-[protein] + ATP = O-phospho-L-threonyl-[protein] + ADP + H(+)</text>
        <dbReference type="Rhea" id="RHEA:46608"/>
        <dbReference type="Rhea" id="RHEA-COMP:11060"/>
        <dbReference type="Rhea" id="RHEA-COMP:11605"/>
        <dbReference type="ChEBI" id="CHEBI:15378"/>
        <dbReference type="ChEBI" id="CHEBI:30013"/>
        <dbReference type="ChEBI" id="CHEBI:30616"/>
        <dbReference type="ChEBI" id="CHEBI:61977"/>
        <dbReference type="ChEBI" id="CHEBI:456216"/>
        <dbReference type="EC" id="2.7.11.22"/>
    </reaction>
</comment>
<evidence type="ECO:0000256" key="13">
    <source>
        <dbReference type="ARBA" id="ARBA00023242"/>
    </source>
</evidence>
<feature type="region of interest" description="Disordered" evidence="19">
    <location>
        <begin position="303"/>
        <end position="402"/>
    </location>
</feature>
<evidence type="ECO:0000256" key="10">
    <source>
        <dbReference type="ARBA" id="ARBA00022741"/>
    </source>
</evidence>
<evidence type="ECO:0000256" key="15">
    <source>
        <dbReference type="ARBA" id="ARBA00047592"/>
    </source>
</evidence>
<dbReference type="EMBL" id="JAOPHQ010000874">
    <property type="protein sequence ID" value="KAK0152998.1"/>
    <property type="molecule type" value="Genomic_DNA"/>
</dbReference>
<keyword evidence="11 21" id="KW-0418">Kinase</keyword>
<keyword evidence="13" id="KW-0539">Nucleus</keyword>
<feature type="region of interest" description="Disordered" evidence="19">
    <location>
        <begin position="451"/>
        <end position="485"/>
    </location>
</feature>
<keyword evidence="12" id="KW-0067">ATP-binding</keyword>
<evidence type="ECO:0000256" key="9">
    <source>
        <dbReference type="ARBA" id="ARBA00022679"/>
    </source>
</evidence>
<accession>A0AA47N5V6</accession>
<dbReference type="GO" id="GO:0004707">
    <property type="term" value="F:MAP kinase activity"/>
    <property type="evidence" value="ECO:0007669"/>
    <property type="project" value="UniProtKB-EC"/>
</dbReference>
<keyword evidence="7" id="KW-0963">Cytoplasm</keyword>
<comment type="caution">
    <text evidence="21">The sequence shown here is derived from an EMBL/GenBank/DDBJ whole genome shotgun (WGS) entry which is preliminary data.</text>
</comment>
<dbReference type="GO" id="GO:0005634">
    <property type="term" value="C:nucleus"/>
    <property type="evidence" value="ECO:0007669"/>
    <property type="project" value="UniProtKB-SubCell"/>
</dbReference>
<dbReference type="InterPro" id="IPR000719">
    <property type="entry name" value="Prot_kinase_dom"/>
</dbReference>
<dbReference type="InterPro" id="IPR008271">
    <property type="entry name" value="Ser/Thr_kinase_AS"/>
</dbReference>
<dbReference type="GO" id="GO:0005524">
    <property type="term" value="F:ATP binding"/>
    <property type="evidence" value="ECO:0007669"/>
    <property type="project" value="UniProtKB-KW"/>
</dbReference>
<dbReference type="Proteomes" id="UP001174136">
    <property type="component" value="Unassembled WGS sequence"/>
</dbReference>
<dbReference type="PANTHER" id="PTHR24056:SF241">
    <property type="entry name" value="CYCLIN-DEPENDENT KINASE-LIKE 2"/>
    <property type="match status" value="1"/>
</dbReference>
<evidence type="ECO:0000256" key="11">
    <source>
        <dbReference type="ARBA" id="ARBA00022777"/>
    </source>
</evidence>
<evidence type="ECO:0000313" key="22">
    <source>
        <dbReference type="Proteomes" id="UP001174136"/>
    </source>
</evidence>
<evidence type="ECO:0000256" key="1">
    <source>
        <dbReference type="ARBA" id="ARBA00004123"/>
    </source>
</evidence>
<reference evidence="21" key="1">
    <citation type="journal article" date="2023" name="Front. Mar. Sci.">
        <title>A new Merluccius polli reference genome to investigate the effects of global change in West African waters.</title>
        <authorList>
            <person name="Mateo J.L."/>
            <person name="Blanco-Fernandez C."/>
            <person name="Garcia-Vazquez E."/>
            <person name="Machado-Schiaffino G."/>
        </authorList>
    </citation>
    <scope>NUCLEOTIDE SEQUENCE</scope>
    <source>
        <strain evidence="21">C29</strain>
        <tissue evidence="21">Fin</tissue>
    </source>
</reference>
<dbReference type="Gene3D" id="1.10.510.10">
    <property type="entry name" value="Transferase(Phosphotransferase) domain 1"/>
    <property type="match status" value="1"/>
</dbReference>
<evidence type="ECO:0000256" key="16">
    <source>
        <dbReference type="ARBA" id="ARBA00047811"/>
    </source>
</evidence>
<evidence type="ECO:0000256" key="3">
    <source>
        <dbReference type="ARBA" id="ARBA00006485"/>
    </source>
</evidence>
<dbReference type="InterPro" id="IPR011009">
    <property type="entry name" value="Kinase-like_dom_sf"/>
</dbReference>
<keyword evidence="8" id="KW-0723">Serine/threonine-protein kinase</keyword>
<evidence type="ECO:0000256" key="18">
    <source>
        <dbReference type="ARBA" id="ARBA00048367"/>
    </source>
</evidence>
<evidence type="ECO:0000256" key="5">
    <source>
        <dbReference type="ARBA" id="ARBA00012411"/>
    </source>
</evidence>
<protein>
    <recommendedName>
        <fullName evidence="14">Cyclin-dependent kinase-like 2</fullName>
        <ecNumber evidence="6">2.7.11.22</ecNumber>
        <ecNumber evidence="5">2.7.11.24</ecNumber>
    </recommendedName>
</protein>
<dbReference type="FunFam" id="3.30.200.20:FF:000049">
    <property type="entry name" value="cyclin-dependent kinase-like 1 isoform X1"/>
    <property type="match status" value="1"/>
</dbReference>
<evidence type="ECO:0000256" key="12">
    <source>
        <dbReference type="ARBA" id="ARBA00022840"/>
    </source>
</evidence>
<dbReference type="PANTHER" id="PTHR24056">
    <property type="entry name" value="CELL DIVISION PROTEIN KINASE"/>
    <property type="match status" value="1"/>
</dbReference>
<dbReference type="EC" id="2.7.11.22" evidence="6"/>
<dbReference type="FunFam" id="1.10.510.10:FF:000624">
    <property type="entry name" value="Mitogen-activated protein kinase"/>
    <property type="match status" value="1"/>
</dbReference>
<dbReference type="InterPro" id="IPR050108">
    <property type="entry name" value="CDK"/>
</dbReference>
<evidence type="ECO:0000256" key="4">
    <source>
        <dbReference type="ARBA" id="ARBA00008832"/>
    </source>
</evidence>
<evidence type="ECO:0000313" key="21">
    <source>
        <dbReference type="EMBL" id="KAK0152998.1"/>
    </source>
</evidence>
<evidence type="ECO:0000256" key="2">
    <source>
        <dbReference type="ARBA" id="ARBA00004496"/>
    </source>
</evidence>
<dbReference type="GO" id="GO:0004693">
    <property type="term" value="F:cyclin-dependent protein serine/threonine kinase activity"/>
    <property type="evidence" value="ECO:0007669"/>
    <property type="project" value="UniProtKB-EC"/>
</dbReference>
<feature type="compositionally biased region" description="Polar residues" evidence="19">
    <location>
        <begin position="476"/>
        <end position="485"/>
    </location>
</feature>
<gene>
    <name evidence="21" type="primary">CDKL2</name>
    <name evidence="21" type="ORF">N1851_005333</name>
</gene>
<keyword evidence="10" id="KW-0547">Nucleotide-binding</keyword>
<dbReference type="SMART" id="SM00220">
    <property type="entry name" value="S_TKc"/>
    <property type="match status" value="1"/>
</dbReference>
<dbReference type="Gene3D" id="3.30.200.20">
    <property type="entry name" value="Phosphorylase Kinase, domain 1"/>
    <property type="match status" value="1"/>
</dbReference>
<evidence type="ECO:0000256" key="6">
    <source>
        <dbReference type="ARBA" id="ARBA00012425"/>
    </source>
</evidence>
<dbReference type="AlphaFoldDB" id="A0AA47N5V6"/>
<dbReference type="SUPFAM" id="SSF56112">
    <property type="entry name" value="Protein kinase-like (PK-like)"/>
    <property type="match status" value="1"/>
</dbReference>
<keyword evidence="9" id="KW-0808">Transferase</keyword>
<evidence type="ECO:0000259" key="20">
    <source>
        <dbReference type="PROSITE" id="PS50011"/>
    </source>
</evidence>
<feature type="domain" description="Protein kinase" evidence="20">
    <location>
        <begin position="4"/>
        <end position="286"/>
    </location>
</feature>
<dbReference type="GO" id="GO:0005737">
    <property type="term" value="C:cytoplasm"/>
    <property type="evidence" value="ECO:0007669"/>
    <property type="project" value="UniProtKB-SubCell"/>
</dbReference>
<organism evidence="21 22">
    <name type="scientific">Merluccius polli</name>
    <name type="common">Benguela hake</name>
    <name type="synonym">Merluccius cadenati</name>
    <dbReference type="NCBI Taxonomy" id="89951"/>
    <lineage>
        <taxon>Eukaryota</taxon>
        <taxon>Metazoa</taxon>
        <taxon>Chordata</taxon>
        <taxon>Craniata</taxon>
        <taxon>Vertebrata</taxon>
        <taxon>Euteleostomi</taxon>
        <taxon>Actinopterygii</taxon>
        <taxon>Neopterygii</taxon>
        <taxon>Teleostei</taxon>
        <taxon>Neoteleostei</taxon>
        <taxon>Acanthomorphata</taxon>
        <taxon>Zeiogadaria</taxon>
        <taxon>Gadariae</taxon>
        <taxon>Gadiformes</taxon>
        <taxon>Gadoidei</taxon>
        <taxon>Merlucciidae</taxon>
        <taxon>Merluccius</taxon>
    </lineage>
</organism>
<keyword evidence="22" id="KW-1185">Reference proteome</keyword>
<evidence type="ECO:0000256" key="19">
    <source>
        <dbReference type="SAM" id="MobiDB-lite"/>
    </source>
</evidence>
<dbReference type="PROSITE" id="PS50011">
    <property type="entry name" value="PROTEIN_KINASE_DOM"/>
    <property type="match status" value="1"/>
</dbReference>
<proteinExistence type="inferred from homology"/>
<evidence type="ECO:0000256" key="14">
    <source>
        <dbReference type="ARBA" id="ARBA00039642"/>
    </source>
</evidence>
<comment type="subcellular location">
    <subcellularLocation>
        <location evidence="2">Cytoplasm</location>
    </subcellularLocation>
    <subcellularLocation>
        <location evidence="1">Nucleus</location>
    </subcellularLocation>
</comment>
<evidence type="ECO:0000256" key="7">
    <source>
        <dbReference type="ARBA" id="ARBA00022490"/>
    </source>
</evidence>
<feature type="compositionally biased region" description="Basic and acidic residues" evidence="19">
    <location>
        <begin position="313"/>
        <end position="322"/>
    </location>
</feature>